<feature type="non-terminal residue" evidence="1">
    <location>
        <position position="1"/>
    </location>
</feature>
<protein>
    <recommendedName>
        <fullName evidence="2">DUF5050 domain-containing protein</fullName>
    </recommendedName>
</protein>
<name>X1SM05_9ZZZZ</name>
<comment type="caution">
    <text evidence="1">The sequence shown here is derived from an EMBL/GenBank/DDBJ whole genome shotgun (WGS) entry which is preliminary data.</text>
</comment>
<evidence type="ECO:0008006" key="2">
    <source>
        <dbReference type="Google" id="ProtNLM"/>
    </source>
</evidence>
<dbReference type="EMBL" id="BARW01021970">
    <property type="protein sequence ID" value="GAI94087.1"/>
    <property type="molecule type" value="Genomic_DNA"/>
</dbReference>
<proteinExistence type="predicted"/>
<feature type="non-terminal residue" evidence="1">
    <location>
        <position position="269"/>
    </location>
</feature>
<sequence length="269" mass="29852">PVPGESYLELQVVGSVIYYAFLSTGSYPAKAQVWTAVSNLDGTGFARTEQTTSAYTKVNPQLHVVSSTIYYIWREYDDTHYQIWTATSNLDGTKFTVTKQTTSAYNKYDPELQVVGDTVYYAWWEASNHIWAAESNLDGTEFAATQLTTTPYLRTGFNFQRANSINYYVWAERDILNDSQIWTGRLVPTATVTTDPATEIGPIAATLNGTLVDEGLEPCDCGFEWGPDTGYGVITPTESKTTGETFSQAIHGLFPNTTFALYSQMTSQT</sequence>
<organism evidence="1">
    <name type="scientific">marine sediment metagenome</name>
    <dbReference type="NCBI Taxonomy" id="412755"/>
    <lineage>
        <taxon>unclassified sequences</taxon>
        <taxon>metagenomes</taxon>
        <taxon>ecological metagenomes</taxon>
    </lineage>
</organism>
<dbReference type="AlphaFoldDB" id="X1SM05"/>
<reference evidence="1" key="1">
    <citation type="journal article" date="2014" name="Front. Microbiol.">
        <title>High frequency of phylogenetically diverse reductive dehalogenase-homologous genes in deep subseafloor sedimentary metagenomes.</title>
        <authorList>
            <person name="Kawai M."/>
            <person name="Futagami T."/>
            <person name="Toyoda A."/>
            <person name="Takaki Y."/>
            <person name="Nishi S."/>
            <person name="Hori S."/>
            <person name="Arai W."/>
            <person name="Tsubouchi T."/>
            <person name="Morono Y."/>
            <person name="Uchiyama I."/>
            <person name="Ito T."/>
            <person name="Fujiyama A."/>
            <person name="Inagaki F."/>
            <person name="Takami H."/>
        </authorList>
    </citation>
    <scope>NUCLEOTIDE SEQUENCE</scope>
    <source>
        <strain evidence="1">Expedition CK06-06</strain>
    </source>
</reference>
<dbReference type="InterPro" id="IPR023296">
    <property type="entry name" value="Glyco_hydro_beta-prop_sf"/>
</dbReference>
<gene>
    <name evidence="1" type="ORF">S12H4_36799</name>
</gene>
<evidence type="ECO:0000313" key="1">
    <source>
        <dbReference type="EMBL" id="GAI94087.1"/>
    </source>
</evidence>
<accession>X1SM05</accession>
<dbReference type="SUPFAM" id="SSF75005">
    <property type="entry name" value="Arabinanase/levansucrase/invertase"/>
    <property type="match status" value="1"/>
</dbReference>